<evidence type="ECO:0000313" key="6">
    <source>
        <dbReference type="EMBL" id="RVU14640.1"/>
    </source>
</evidence>
<dbReference type="GO" id="GO:0016846">
    <property type="term" value="F:carbon-sulfur lyase activity"/>
    <property type="evidence" value="ECO:0007669"/>
    <property type="project" value="InterPro"/>
</dbReference>
<name>A0A437NXB6_9HYPH</name>
<dbReference type="GO" id="GO:0046872">
    <property type="term" value="F:metal ion binding"/>
    <property type="evidence" value="ECO:0007669"/>
    <property type="project" value="UniProtKB-KW"/>
</dbReference>
<comment type="caution">
    <text evidence="6">The sequence shown here is derived from an EMBL/GenBank/DDBJ whole genome shotgun (WGS) entry which is preliminary data.</text>
</comment>
<proteinExistence type="inferred from homology"/>
<reference evidence="6 7" key="1">
    <citation type="submission" date="2019-01" db="EMBL/GenBank/DDBJ databases">
        <authorList>
            <person name="Chen W.-M."/>
        </authorList>
    </citation>
    <scope>NUCLEOTIDE SEQUENCE [LARGE SCALE GENOMIC DNA]</scope>
    <source>
        <strain evidence="6 7">TER-1</strain>
    </source>
</reference>
<evidence type="ECO:0000259" key="5">
    <source>
        <dbReference type="PROSITE" id="PS51891"/>
    </source>
</evidence>
<gene>
    <name evidence="6" type="ORF">EOE48_22280</name>
</gene>
<organism evidence="6 7">
    <name type="scientific">Methylobacterium oryzihabitans</name>
    <dbReference type="NCBI Taxonomy" id="2499852"/>
    <lineage>
        <taxon>Bacteria</taxon>
        <taxon>Pseudomonadati</taxon>
        <taxon>Pseudomonadota</taxon>
        <taxon>Alphaproteobacteria</taxon>
        <taxon>Hyphomicrobiales</taxon>
        <taxon>Methylobacteriaceae</taxon>
        <taxon>Methylobacterium</taxon>
    </lineage>
</organism>
<dbReference type="InterPro" id="IPR011057">
    <property type="entry name" value="Mss4-like_sf"/>
</dbReference>
<dbReference type="SUPFAM" id="SSF51316">
    <property type="entry name" value="Mss4-like"/>
    <property type="match status" value="1"/>
</dbReference>
<evidence type="ECO:0000256" key="1">
    <source>
        <dbReference type="ARBA" id="ARBA00005495"/>
    </source>
</evidence>
<dbReference type="Proteomes" id="UP000286997">
    <property type="component" value="Unassembled WGS sequence"/>
</dbReference>
<dbReference type="Gene3D" id="3.90.1590.10">
    <property type="entry name" value="glutathione-dependent formaldehyde- activating enzyme (gfa)"/>
    <property type="match status" value="1"/>
</dbReference>
<dbReference type="PANTHER" id="PTHR33337:SF40">
    <property type="entry name" value="CENP-V_GFA DOMAIN-CONTAINING PROTEIN-RELATED"/>
    <property type="match status" value="1"/>
</dbReference>
<comment type="similarity">
    <text evidence="1">Belongs to the Gfa family.</text>
</comment>
<evidence type="ECO:0000256" key="4">
    <source>
        <dbReference type="ARBA" id="ARBA00023239"/>
    </source>
</evidence>
<keyword evidence="7" id="KW-1185">Reference proteome</keyword>
<dbReference type="Pfam" id="PF04828">
    <property type="entry name" value="GFA"/>
    <property type="match status" value="1"/>
</dbReference>
<evidence type="ECO:0000256" key="3">
    <source>
        <dbReference type="ARBA" id="ARBA00022833"/>
    </source>
</evidence>
<dbReference type="PROSITE" id="PS51891">
    <property type="entry name" value="CENP_V_GFA"/>
    <property type="match status" value="1"/>
</dbReference>
<dbReference type="OrthoDB" id="9807246at2"/>
<dbReference type="PANTHER" id="PTHR33337">
    <property type="entry name" value="GFA DOMAIN-CONTAINING PROTEIN"/>
    <property type="match status" value="1"/>
</dbReference>
<dbReference type="RefSeq" id="WP_127733083.1">
    <property type="nucleotide sequence ID" value="NZ_SACP01000028.1"/>
</dbReference>
<dbReference type="InterPro" id="IPR006913">
    <property type="entry name" value="CENP-V/GFA"/>
</dbReference>
<feature type="domain" description="CENP-V/GFA" evidence="5">
    <location>
        <begin position="2"/>
        <end position="105"/>
    </location>
</feature>
<accession>A0A437NXB6</accession>
<sequence>MLTGGCACGAVRYEAHGTPWHETLCHCPTCRRVAGAPAVAWFTVRRADLRLVAGTPKVFRSSPGVVRGFCGACGTPLTYARDDLPDEVDVTTASLDDPAALPPRDQTQLAHRIPWMAPLPGLPGFAGGRDGS</sequence>
<evidence type="ECO:0000313" key="7">
    <source>
        <dbReference type="Proteomes" id="UP000286997"/>
    </source>
</evidence>
<keyword evidence="2" id="KW-0479">Metal-binding</keyword>
<keyword evidence="4" id="KW-0456">Lyase</keyword>
<dbReference type="AlphaFoldDB" id="A0A437NXB6"/>
<keyword evidence="3" id="KW-0862">Zinc</keyword>
<evidence type="ECO:0000256" key="2">
    <source>
        <dbReference type="ARBA" id="ARBA00022723"/>
    </source>
</evidence>
<protein>
    <submittedName>
        <fullName evidence="6">GFA family protein</fullName>
    </submittedName>
</protein>
<dbReference type="EMBL" id="SACP01000028">
    <property type="protein sequence ID" value="RVU14640.1"/>
    <property type="molecule type" value="Genomic_DNA"/>
</dbReference>